<comment type="caution">
    <text evidence="12">The sequence shown here is derived from an EMBL/GenBank/DDBJ whole genome shotgun (WGS) entry which is preliminary data.</text>
</comment>
<organism evidence="12 13">
    <name type="scientific">Bagarius yarrelli</name>
    <name type="common">Goonch</name>
    <name type="synonym">Bagrus yarrelli</name>
    <dbReference type="NCBI Taxonomy" id="175774"/>
    <lineage>
        <taxon>Eukaryota</taxon>
        <taxon>Metazoa</taxon>
        <taxon>Chordata</taxon>
        <taxon>Craniata</taxon>
        <taxon>Vertebrata</taxon>
        <taxon>Euteleostomi</taxon>
        <taxon>Actinopterygii</taxon>
        <taxon>Neopterygii</taxon>
        <taxon>Teleostei</taxon>
        <taxon>Ostariophysi</taxon>
        <taxon>Siluriformes</taxon>
        <taxon>Sisoridae</taxon>
        <taxon>Sisorinae</taxon>
        <taxon>Bagarius</taxon>
    </lineage>
</organism>
<dbReference type="GO" id="GO:0008277">
    <property type="term" value="P:regulation of G protein-coupled receptor signaling pathway"/>
    <property type="evidence" value="ECO:0007669"/>
    <property type="project" value="InterPro"/>
</dbReference>
<evidence type="ECO:0000313" key="12">
    <source>
        <dbReference type="EMBL" id="TSK92932.1"/>
    </source>
</evidence>
<evidence type="ECO:0000256" key="2">
    <source>
        <dbReference type="ARBA" id="ARBA00007087"/>
    </source>
</evidence>
<gene>
    <name evidence="12" type="ORF">Baya_5646</name>
</gene>
<evidence type="ECO:0000256" key="9">
    <source>
        <dbReference type="ARBA" id="ARBA00023157"/>
    </source>
</evidence>
<keyword evidence="8" id="KW-0472">Membrane</keyword>
<sequence>MVQVVTSPISSTLIMSLLFAVAELNGTDALLCDRGSFDYNVYNYCLPLYNEVMASVNYQDLCPWPSTQRYYFHLDNCIKGVVKMTACTAVSAEANLSGSSSHVFFSVPLPEGP</sequence>
<dbReference type="InterPro" id="IPR038126">
    <property type="entry name" value="RAMP_sf"/>
</dbReference>
<protein>
    <submittedName>
        <fullName evidence="12">Uncharacterized protein</fullName>
    </submittedName>
</protein>
<reference evidence="12 13" key="1">
    <citation type="journal article" date="2019" name="Genome Biol. Evol.">
        <title>Whole-Genome Sequencing of the Giant Devil Catfish, Bagarius yarrelli.</title>
        <authorList>
            <person name="Jiang W."/>
            <person name="Lv Y."/>
            <person name="Cheng L."/>
            <person name="Yang K."/>
            <person name="Chao B."/>
            <person name="Wang X."/>
            <person name="Li Y."/>
            <person name="Pan X."/>
            <person name="You X."/>
            <person name="Zhang Y."/>
            <person name="Yang J."/>
            <person name="Li J."/>
            <person name="Zhang X."/>
            <person name="Liu S."/>
            <person name="Sun C."/>
            <person name="Yang J."/>
            <person name="Shi Q."/>
        </authorList>
    </citation>
    <scope>NUCLEOTIDE SEQUENCE [LARGE SCALE GENOMIC DNA]</scope>
    <source>
        <strain evidence="12">JWS20170419001</strain>
        <tissue evidence="12">Muscle</tissue>
    </source>
</reference>
<dbReference type="GO" id="GO:0015026">
    <property type="term" value="F:coreceptor activity"/>
    <property type="evidence" value="ECO:0007669"/>
    <property type="project" value="InterPro"/>
</dbReference>
<evidence type="ECO:0000313" key="13">
    <source>
        <dbReference type="Proteomes" id="UP000319801"/>
    </source>
</evidence>
<evidence type="ECO:0000256" key="8">
    <source>
        <dbReference type="ARBA" id="ARBA00023136"/>
    </source>
</evidence>
<keyword evidence="6 11" id="KW-0732">Signal</keyword>
<keyword evidence="7" id="KW-1133">Transmembrane helix</keyword>
<proteinExistence type="inferred from homology"/>
<keyword evidence="5" id="KW-0812">Transmembrane</keyword>
<dbReference type="InterPro" id="IPR006985">
    <property type="entry name" value="RAMP"/>
</dbReference>
<dbReference type="Proteomes" id="UP000319801">
    <property type="component" value="Unassembled WGS sequence"/>
</dbReference>
<comment type="similarity">
    <text evidence="2">Belongs to the RAMP family.</text>
</comment>
<evidence type="ECO:0000256" key="4">
    <source>
        <dbReference type="ARBA" id="ARBA00022475"/>
    </source>
</evidence>
<dbReference type="Pfam" id="PF04901">
    <property type="entry name" value="RAMP"/>
    <property type="match status" value="1"/>
</dbReference>
<keyword evidence="10" id="KW-0675">Receptor</keyword>
<feature type="chain" id="PRO_5021834342" evidence="11">
    <location>
        <begin position="30"/>
        <end position="113"/>
    </location>
</feature>
<accession>A0A556TW86</accession>
<evidence type="ECO:0000256" key="7">
    <source>
        <dbReference type="ARBA" id="ARBA00022989"/>
    </source>
</evidence>
<dbReference type="Gene3D" id="1.10.150.510">
    <property type="entry name" value="Receptor activity modifying family"/>
    <property type="match status" value="1"/>
</dbReference>
<dbReference type="EMBL" id="VCAZ01000023">
    <property type="protein sequence ID" value="TSK92932.1"/>
    <property type="molecule type" value="Genomic_DNA"/>
</dbReference>
<evidence type="ECO:0000256" key="10">
    <source>
        <dbReference type="ARBA" id="ARBA00023170"/>
    </source>
</evidence>
<evidence type="ECO:0000256" key="5">
    <source>
        <dbReference type="ARBA" id="ARBA00022692"/>
    </source>
</evidence>
<evidence type="ECO:0000256" key="11">
    <source>
        <dbReference type="SAM" id="SignalP"/>
    </source>
</evidence>
<comment type="subcellular location">
    <subcellularLocation>
        <location evidence="1">Cell membrane</location>
        <topology evidence="1">Single-pass type I membrane protein</topology>
    </subcellularLocation>
</comment>
<evidence type="ECO:0000256" key="3">
    <source>
        <dbReference type="ARBA" id="ARBA00022448"/>
    </source>
</evidence>
<evidence type="ECO:0000256" key="1">
    <source>
        <dbReference type="ARBA" id="ARBA00004251"/>
    </source>
</evidence>
<feature type="signal peptide" evidence="11">
    <location>
        <begin position="1"/>
        <end position="29"/>
    </location>
</feature>
<keyword evidence="9" id="KW-1015">Disulfide bond</keyword>
<dbReference type="GO" id="GO:0005886">
    <property type="term" value="C:plasma membrane"/>
    <property type="evidence" value="ECO:0007669"/>
    <property type="project" value="UniProtKB-SubCell"/>
</dbReference>
<keyword evidence="13" id="KW-1185">Reference proteome</keyword>
<keyword evidence="4" id="KW-1003">Cell membrane</keyword>
<dbReference type="AlphaFoldDB" id="A0A556TW86"/>
<dbReference type="GO" id="GO:0006886">
    <property type="term" value="P:intracellular protein transport"/>
    <property type="evidence" value="ECO:0007669"/>
    <property type="project" value="InterPro"/>
</dbReference>
<keyword evidence="3" id="KW-0813">Transport</keyword>
<evidence type="ECO:0000256" key="6">
    <source>
        <dbReference type="ARBA" id="ARBA00022729"/>
    </source>
</evidence>
<name>A0A556TW86_BAGYA</name>
<dbReference type="OrthoDB" id="8846921at2759"/>